<name>A0ABN8HM70_9BACT</name>
<evidence type="ECO:0000313" key="3">
    <source>
        <dbReference type="EMBL" id="CAH2032336.1"/>
    </source>
</evidence>
<proteinExistence type="predicted"/>
<dbReference type="CDD" id="cd02440">
    <property type="entry name" value="AdoMet_MTases"/>
    <property type="match status" value="1"/>
</dbReference>
<evidence type="ECO:0000259" key="2">
    <source>
        <dbReference type="Pfam" id="PF08241"/>
    </source>
</evidence>
<dbReference type="Pfam" id="PF08241">
    <property type="entry name" value="Methyltransf_11"/>
    <property type="match status" value="1"/>
</dbReference>
<dbReference type="EMBL" id="OW150024">
    <property type="protein sequence ID" value="CAH2032336.1"/>
    <property type="molecule type" value="Genomic_DNA"/>
</dbReference>
<evidence type="ECO:0000313" key="4">
    <source>
        <dbReference type="Proteomes" id="UP001295463"/>
    </source>
</evidence>
<evidence type="ECO:0000256" key="1">
    <source>
        <dbReference type="ARBA" id="ARBA00022679"/>
    </source>
</evidence>
<dbReference type="Gene3D" id="3.40.50.150">
    <property type="entry name" value="Vaccinia Virus protein VP39"/>
    <property type="match status" value="1"/>
</dbReference>
<dbReference type="PANTHER" id="PTHR44068">
    <property type="entry name" value="ZGC:194242"/>
    <property type="match status" value="1"/>
</dbReference>
<gene>
    <name evidence="3" type="ORF">GEAMG1_2500</name>
</gene>
<feature type="domain" description="Methyltransferase type 11" evidence="2">
    <location>
        <begin position="80"/>
        <end position="177"/>
    </location>
</feature>
<reference evidence="3 4" key="1">
    <citation type="submission" date="2022-03" db="EMBL/GenBank/DDBJ databases">
        <authorList>
            <person name="Koch H."/>
        </authorList>
    </citation>
    <scope>NUCLEOTIDE SEQUENCE [LARGE SCALE GENOMIC DNA]</scope>
    <source>
        <strain evidence="3 4">G1</strain>
    </source>
</reference>
<keyword evidence="4" id="KW-1185">Reference proteome</keyword>
<dbReference type="InterPro" id="IPR050447">
    <property type="entry name" value="Erg6_SMT_methyltransf"/>
</dbReference>
<organism evidence="3 4">
    <name type="scientific">Trichlorobacter ammonificans</name>
    <dbReference type="NCBI Taxonomy" id="2916410"/>
    <lineage>
        <taxon>Bacteria</taxon>
        <taxon>Pseudomonadati</taxon>
        <taxon>Thermodesulfobacteriota</taxon>
        <taxon>Desulfuromonadia</taxon>
        <taxon>Geobacterales</taxon>
        <taxon>Geobacteraceae</taxon>
        <taxon>Trichlorobacter</taxon>
    </lineage>
</organism>
<dbReference type="RefSeq" id="WP_305733094.1">
    <property type="nucleotide sequence ID" value="NZ_OW150024.1"/>
</dbReference>
<keyword evidence="1" id="KW-0808">Transferase</keyword>
<dbReference type="InterPro" id="IPR029063">
    <property type="entry name" value="SAM-dependent_MTases_sf"/>
</dbReference>
<dbReference type="InterPro" id="IPR013216">
    <property type="entry name" value="Methyltransf_11"/>
</dbReference>
<dbReference type="Proteomes" id="UP001295463">
    <property type="component" value="Chromosome"/>
</dbReference>
<protein>
    <submittedName>
        <fullName evidence="3">Methyltransf_25 domain-containing protein</fullName>
    </submittedName>
</protein>
<dbReference type="PANTHER" id="PTHR44068:SF11">
    <property type="entry name" value="GERANYL DIPHOSPHATE 2-C-METHYLTRANSFERASE"/>
    <property type="match status" value="1"/>
</dbReference>
<sequence length="280" mass="32313">MQLEERKLKEIEHSDRRRSIVKGYEYQTDTAVDQLEETFVEGSEEYDQHFSNMKFYSITKSSFAYRDALLYENIQGAVALDYCCGNGEVALEMARRGARKVVGIDISEVAIKNAQELAKLQGVDDICEFKVMDAERTEFADGTFDIIHEYGALHHLDLSAAFAELARILRPEGKLVCTEALRHNPLIHWYRKRTPHLRTQWEVEHILGIPEIYSGKKFFSSLNVRTFHLAALAAVPLRKTFFFSVLLGMLNLVDRMLLSMPFIRDMAWVAVVEYRRPVTR</sequence>
<accession>A0ABN8HM70</accession>
<dbReference type="SUPFAM" id="SSF53335">
    <property type="entry name" value="S-adenosyl-L-methionine-dependent methyltransferases"/>
    <property type="match status" value="1"/>
</dbReference>